<dbReference type="EMBL" id="CAIX01000348">
    <property type="protein sequence ID" value="CCI10698.1"/>
    <property type="molecule type" value="Genomic_DNA"/>
</dbReference>
<sequence length="102" mass="11895">MISSRLIRLSQSPHQLRNCTRLLRLERYDLSVYSRMIIKCSNFIAALQPEYKLFFVTACRRIYKSGMKPAIFHSTRLSSISSSDAFILKVILTLFLLIPMKH</sequence>
<proteinExistence type="predicted"/>
<comment type="caution">
    <text evidence="1">The sequence shown here is derived from an EMBL/GenBank/DDBJ whole genome shotgun (WGS) entry which is preliminary data.</text>
</comment>
<name>A0A024FU68_9STRA</name>
<evidence type="ECO:0000313" key="1">
    <source>
        <dbReference type="EMBL" id="CCI10698.1"/>
    </source>
</evidence>
<dbReference type="Proteomes" id="UP000053237">
    <property type="component" value="Unassembled WGS sequence"/>
</dbReference>
<evidence type="ECO:0000313" key="2">
    <source>
        <dbReference type="Proteomes" id="UP000053237"/>
    </source>
</evidence>
<dbReference type="InParanoid" id="A0A024FU68"/>
<reference evidence="1 2" key="1">
    <citation type="submission" date="2012-05" db="EMBL/GenBank/DDBJ databases">
        <title>Recombination and specialization in a pathogen metapopulation.</title>
        <authorList>
            <person name="Gardiner A."/>
            <person name="Kemen E."/>
            <person name="Schultz-Larsen T."/>
            <person name="MacLean D."/>
            <person name="Van Oosterhout C."/>
            <person name="Jones J.D.G."/>
        </authorList>
    </citation>
    <scope>NUCLEOTIDE SEQUENCE [LARGE SCALE GENOMIC DNA]</scope>
    <source>
        <strain evidence="1 2">Ac Nc2</strain>
    </source>
</reference>
<organism evidence="1 2">
    <name type="scientific">Albugo candida</name>
    <dbReference type="NCBI Taxonomy" id="65357"/>
    <lineage>
        <taxon>Eukaryota</taxon>
        <taxon>Sar</taxon>
        <taxon>Stramenopiles</taxon>
        <taxon>Oomycota</taxon>
        <taxon>Peronosporomycetes</taxon>
        <taxon>Albuginales</taxon>
        <taxon>Albuginaceae</taxon>
        <taxon>Albugo</taxon>
    </lineage>
</organism>
<gene>
    <name evidence="1" type="ORF">BN9_112790</name>
</gene>
<dbReference type="AlphaFoldDB" id="A0A024FU68"/>
<protein>
    <submittedName>
        <fullName evidence="1">Uncharacterized protein</fullName>
    </submittedName>
</protein>
<keyword evidence="2" id="KW-1185">Reference proteome</keyword>
<accession>A0A024FU68</accession>